<sequence>MKTYKSINYVNVLLNRKMKYRHYIGGGCGSTELTIQLNESDKSYKMYYHSKWMGSDEITLNLVGKYKNDGNNYYFLTVDKINDNIKEYKEAKNITFELITLSNPQEINERDNYMEFLTNSNGGILNNKEMKFDALIFSKLQPWDDLCVDSCEILNKFLKDIMLSKLLKCNIKDENDDTN</sequence>
<gene>
    <name evidence="1" type="ORF">Edafosvirus21_8</name>
</gene>
<reference evidence="1" key="1">
    <citation type="submission" date="2018-10" db="EMBL/GenBank/DDBJ databases">
        <title>Hidden diversity of soil giant viruses.</title>
        <authorList>
            <person name="Schulz F."/>
            <person name="Alteio L."/>
            <person name="Goudeau D."/>
            <person name="Ryan E.M."/>
            <person name="Malmstrom R.R."/>
            <person name="Blanchard J."/>
            <person name="Woyke T."/>
        </authorList>
    </citation>
    <scope>NUCLEOTIDE SEQUENCE</scope>
    <source>
        <strain evidence="1">EDV1</strain>
    </source>
</reference>
<dbReference type="EMBL" id="MK072086">
    <property type="protein sequence ID" value="AYV78629.1"/>
    <property type="molecule type" value="Genomic_DNA"/>
</dbReference>
<accession>A0A3G4ZYZ9</accession>
<name>A0A3G4ZYZ9_9VIRU</name>
<proteinExistence type="predicted"/>
<evidence type="ECO:0000313" key="1">
    <source>
        <dbReference type="EMBL" id="AYV78629.1"/>
    </source>
</evidence>
<protein>
    <submittedName>
        <fullName evidence="1">Uncharacterized protein</fullName>
    </submittedName>
</protein>
<organism evidence="1">
    <name type="scientific">Edafosvirus sp</name>
    <dbReference type="NCBI Taxonomy" id="2487765"/>
    <lineage>
        <taxon>Viruses</taxon>
        <taxon>Varidnaviria</taxon>
        <taxon>Bamfordvirae</taxon>
        <taxon>Nucleocytoviricota</taxon>
        <taxon>Megaviricetes</taxon>
        <taxon>Imitervirales</taxon>
        <taxon>Mimiviridae</taxon>
        <taxon>Klosneuvirinae</taxon>
    </lineage>
</organism>